<dbReference type="AlphaFoldDB" id="A0A8S9X1Q9"/>
<evidence type="ECO:0000256" key="3">
    <source>
        <dbReference type="SAM" id="SignalP"/>
    </source>
</evidence>
<comment type="caution">
    <text evidence="5">The sequence shown here is derived from an EMBL/GenBank/DDBJ whole genome shotgun (WGS) entry which is preliminary data.</text>
</comment>
<feature type="chain" id="PRO_5035803299" description="C2H2-type domain-containing protein" evidence="3">
    <location>
        <begin position="20"/>
        <end position="905"/>
    </location>
</feature>
<dbReference type="SMART" id="SM00355">
    <property type="entry name" value="ZnF_C2H2"/>
    <property type="match status" value="3"/>
</dbReference>
<proteinExistence type="predicted"/>
<dbReference type="Proteomes" id="UP000466442">
    <property type="component" value="Linkage Group LG12"/>
</dbReference>
<dbReference type="PANTHER" id="PTHR33936">
    <property type="entry name" value="PROTEIN CBG17840"/>
    <property type="match status" value="1"/>
</dbReference>
<evidence type="ECO:0000256" key="1">
    <source>
        <dbReference type="PROSITE-ProRule" id="PRU00042"/>
    </source>
</evidence>
<evidence type="ECO:0000256" key="2">
    <source>
        <dbReference type="SAM" id="MobiDB-lite"/>
    </source>
</evidence>
<keyword evidence="1" id="KW-0862">Zinc</keyword>
<gene>
    <name evidence="5" type="ORF">GE061_004649</name>
</gene>
<dbReference type="InterPro" id="IPR036236">
    <property type="entry name" value="Znf_C2H2_sf"/>
</dbReference>
<feature type="domain" description="C2H2-type" evidence="4">
    <location>
        <begin position="168"/>
        <end position="196"/>
    </location>
</feature>
<feature type="region of interest" description="Disordered" evidence="2">
    <location>
        <begin position="94"/>
        <end position="119"/>
    </location>
</feature>
<dbReference type="GO" id="GO:0008270">
    <property type="term" value="F:zinc ion binding"/>
    <property type="evidence" value="ECO:0007669"/>
    <property type="project" value="UniProtKB-KW"/>
</dbReference>
<dbReference type="InterPro" id="IPR052797">
    <property type="entry name" value="RegFact_GeneExpr_CellDeath"/>
</dbReference>
<dbReference type="SUPFAM" id="SSF57667">
    <property type="entry name" value="beta-beta-alpha zinc fingers"/>
    <property type="match status" value="1"/>
</dbReference>
<keyword evidence="1" id="KW-0479">Metal-binding</keyword>
<evidence type="ECO:0000313" key="6">
    <source>
        <dbReference type="Proteomes" id="UP000466442"/>
    </source>
</evidence>
<dbReference type="OrthoDB" id="10031901at2759"/>
<accession>A0A8S9X1Q9</accession>
<sequence>MHSLYNIHLVVVAVIYNTAVSIPAKPDVRKRPEHMASIEDLGDVKILIIPEVSEFKDGETSGPLVADLQDASTLNQDLQEKIVEFLKNSRNLPGESRGDDACGRKRKAPAEKSGSTKKMARDEDFIEVVEVVPPKGKHQCKLCYKAFNHKSTLSRHKTLAHTVNPPIFICAHCSKRYKTKVSLRRHLQNVESKDVNRKSSLAVNCAICDYKSGKSEMLEHYELQHGTIIEKEIIKFESEEEFLVWKHQTEIHTTARFTKIRKDRIIKDGTKESFYRCHRDGVYKPRGNNLRNLKKMGSNKINGHCPAKMQVWINQDDEVSVMFVKTHFGHEMDITRLTLTKQERDHIAQQLALQVPFDTILEACRESAVGAENIRRMNLLTRKDLYNIESSYSLSKVTYRNCLGINVEGWVKEMISDHCDSFIKFYKPQGKMLEDYPSIDVEDFILVLMNDAQVEILKGGGSDYVCVDATSVASDFSLLTVLVLDERDQGFPVAFLITNNCDNHVMELFFATLKEATAIEFKPRIFITSLDDSVYKSWNSVMSAPSFRIYSPWIVDEDWRSNLDKITNPEKQVEYYNKLISVMEESNVQTFEEEMDSTYRAMRNDPETVEFAEFFEIYKSKASSWAHCFRGHLGPNVNEQLERIQASLKVVYESKLKKVLQLEKFIFSIMGSVKEHLFDSLISFNNDFLESMKSDHLHRHALAEDFPKNSLSKKPKQWNITIPGSDKSCKVRVLNPECGCAHSCPECHACMHGYICSCVDSSLKWIVCEHVHMVCIKMKTNFGFKPSSEMEEKSEMQTFTVDGISTEDTNHMIINVPETAYQYMTVPAEGEEGNVLLTFETDEIDDNAELILGYAEEDPDVNVEERRSLLAQKCQNILNRISSEAQVAAFEQAMASLETDVTFIE</sequence>
<reference evidence="5" key="1">
    <citation type="journal article" date="2021" name="Mol. Ecol. Resour.">
        <title>Apolygus lucorum genome provides insights into omnivorousness and mesophyll feeding.</title>
        <authorList>
            <person name="Liu Y."/>
            <person name="Liu H."/>
            <person name="Wang H."/>
            <person name="Huang T."/>
            <person name="Liu B."/>
            <person name="Yang B."/>
            <person name="Yin L."/>
            <person name="Li B."/>
            <person name="Zhang Y."/>
            <person name="Zhang S."/>
            <person name="Jiang F."/>
            <person name="Zhang X."/>
            <person name="Ren Y."/>
            <person name="Wang B."/>
            <person name="Wang S."/>
            <person name="Lu Y."/>
            <person name="Wu K."/>
            <person name="Fan W."/>
            <person name="Wang G."/>
        </authorList>
    </citation>
    <scope>NUCLEOTIDE SEQUENCE</scope>
    <source>
        <strain evidence="5">12Hb</strain>
    </source>
</reference>
<dbReference type="PROSITE" id="PS00028">
    <property type="entry name" value="ZINC_FINGER_C2H2_1"/>
    <property type="match status" value="1"/>
</dbReference>
<name>A0A8S9X1Q9_APOLU</name>
<dbReference type="PROSITE" id="PS50157">
    <property type="entry name" value="ZINC_FINGER_C2H2_2"/>
    <property type="match status" value="2"/>
</dbReference>
<evidence type="ECO:0000259" key="4">
    <source>
        <dbReference type="PROSITE" id="PS50157"/>
    </source>
</evidence>
<keyword evidence="6" id="KW-1185">Reference proteome</keyword>
<dbReference type="InterPro" id="IPR013087">
    <property type="entry name" value="Znf_C2H2_type"/>
</dbReference>
<dbReference type="Gene3D" id="3.30.160.60">
    <property type="entry name" value="Classic Zinc Finger"/>
    <property type="match status" value="1"/>
</dbReference>
<evidence type="ECO:0000313" key="5">
    <source>
        <dbReference type="EMBL" id="KAF6202251.1"/>
    </source>
</evidence>
<feature type="domain" description="C2H2-type" evidence="4">
    <location>
        <begin position="138"/>
        <end position="166"/>
    </location>
</feature>
<keyword evidence="1" id="KW-0863">Zinc-finger</keyword>
<feature type="signal peptide" evidence="3">
    <location>
        <begin position="1"/>
        <end position="19"/>
    </location>
</feature>
<dbReference type="PANTHER" id="PTHR33936:SF24">
    <property type="entry name" value="C2H2-TYPE DOMAIN-CONTAINING PROTEIN"/>
    <property type="match status" value="1"/>
</dbReference>
<dbReference type="EMBL" id="WIXP02000012">
    <property type="protein sequence ID" value="KAF6202251.1"/>
    <property type="molecule type" value="Genomic_DNA"/>
</dbReference>
<organism evidence="5 6">
    <name type="scientific">Apolygus lucorum</name>
    <name type="common">Small green plant bug</name>
    <name type="synonym">Lygocoris lucorum</name>
    <dbReference type="NCBI Taxonomy" id="248454"/>
    <lineage>
        <taxon>Eukaryota</taxon>
        <taxon>Metazoa</taxon>
        <taxon>Ecdysozoa</taxon>
        <taxon>Arthropoda</taxon>
        <taxon>Hexapoda</taxon>
        <taxon>Insecta</taxon>
        <taxon>Pterygota</taxon>
        <taxon>Neoptera</taxon>
        <taxon>Paraneoptera</taxon>
        <taxon>Hemiptera</taxon>
        <taxon>Heteroptera</taxon>
        <taxon>Panheteroptera</taxon>
        <taxon>Cimicomorpha</taxon>
        <taxon>Miridae</taxon>
        <taxon>Mirini</taxon>
        <taxon>Apolygus</taxon>
    </lineage>
</organism>
<protein>
    <recommendedName>
        <fullName evidence="4">C2H2-type domain-containing protein</fullName>
    </recommendedName>
</protein>
<keyword evidence="3" id="KW-0732">Signal</keyword>